<gene>
    <name evidence="3" type="ORF">FJZ47_18540</name>
</gene>
<dbReference type="PANTHER" id="PTHR46648">
    <property type="entry name" value="HIT FAMILY PROTEIN 1"/>
    <property type="match status" value="1"/>
</dbReference>
<accession>A0A938B466</accession>
<evidence type="ECO:0000256" key="1">
    <source>
        <dbReference type="PROSITE-ProRule" id="PRU00464"/>
    </source>
</evidence>
<dbReference type="InterPro" id="IPR001310">
    <property type="entry name" value="Histidine_triad_HIT"/>
</dbReference>
<dbReference type="GO" id="GO:0003824">
    <property type="term" value="F:catalytic activity"/>
    <property type="evidence" value="ECO:0007669"/>
    <property type="project" value="InterPro"/>
</dbReference>
<organism evidence="3 4">
    <name type="scientific">Tectimicrobiota bacterium</name>
    <dbReference type="NCBI Taxonomy" id="2528274"/>
    <lineage>
        <taxon>Bacteria</taxon>
        <taxon>Pseudomonadati</taxon>
        <taxon>Nitrospinota/Tectimicrobiota group</taxon>
        <taxon>Candidatus Tectimicrobiota</taxon>
    </lineage>
</organism>
<sequence length="153" mass="17524">MSPAGCALCTLVEKLKDMEVYPSPMFQGRDVWKIYELPTAIAILRPDQYYPGNTLVVAKTHATELYHLPLSESTQYYQDILRMARALALAFTPRKMNYALLGNTEAHLHWHLVPRYDWDPNPQRPIAEYPHAPTVLTPQEYAETIAAIRRALT</sequence>
<dbReference type="Proteomes" id="UP000712673">
    <property type="component" value="Unassembled WGS sequence"/>
</dbReference>
<feature type="short sequence motif" description="Histidine triad motif" evidence="1">
    <location>
        <begin position="107"/>
        <end position="111"/>
    </location>
</feature>
<dbReference type="InterPro" id="IPR011146">
    <property type="entry name" value="HIT-like"/>
</dbReference>
<dbReference type="EMBL" id="VGLS01000682">
    <property type="protein sequence ID" value="MBM3225779.1"/>
    <property type="molecule type" value="Genomic_DNA"/>
</dbReference>
<dbReference type="PANTHER" id="PTHR46648:SF1">
    <property type="entry name" value="ADENOSINE 5'-MONOPHOSPHORAMIDASE HNT1"/>
    <property type="match status" value="1"/>
</dbReference>
<evidence type="ECO:0000259" key="2">
    <source>
        <dbReference type="PROSITE" id="PS51084"/>
    </source>
</evidence>
<dbReference type="SUPFAM" id="SSF54197">
    <property type="entry name" value="HIT-like"/>
    <property type="match status" value="1"/>
</dbReference>
<protein>
    <submittedName>
        <fullName evidence="3">HIT family protein</fullName>
    </submittedName>
</protein>
<dbReference type="AlphaFoldDB" id="A0A938B466"/>
<comment type="caution">
    <text evidence="3">The sequence shown here is derived from an EMBL/GenBank/DDBJ whole genome shotgun (WGS) entry which is preliminary data.</text>
</comment>
<name>A0A938B466_UNCTE</name>
<reference evidence="3" key="1">
    <citation type="submission" date="2019-03" db="EMBL/GenBank/DDBJ databases">
        <title>Lake Tanganyika Metagenome-Assembled Genomes (MAGs).</title>
        <authorList>
            <person name="Tran P."/>
        </authorList>
    </citation>
    <scope>NUCLEOTIDE SEQUENCE</scope>
    <source>
        <strain evidence="3">K_DeepCast_65m_m2_066</strain>
    </source>
</reference>
<dbReference type="PROSITE" id="PS51084">
    <property type="entry name" value="HIT_2"/>
    <property type="match status" value="1"/>
</dbReference>
<evidence type="ECO:0000313" key="3">
    <source>
        <dbReference type="EMBL" id="MBM3225779.1"/>
    </source>
</evidence>
<dbReference type="Gene3D" id="3.30.428.10">
    <property type="entry name" value="HIT-like"/>
    <property type="match status" value="1"/>
</dbReference>
<dbReference type="InterPro" id="IPR036265">
    <property type="entry name" value="HIT-like_sf"/>
</dbReference>
<feature type="domain" description="HIT" evidence="2">
    <location>
        <begin position="20"/>
        <end position="122"/>
    </location>
</feature>
<dbReference type="Pfam" id="PF01230">
    <property type="entry name" value="HIT"/>
    <property type="match status" value="1"/>
</dbReference>
<dbReference type="GO" id="GO:0009117">
    <property type="term" value="P:nucleotide metabolic process"/>
    <property type="evidence" value="ECO:0007669"/>
    <property type="project" value="TreeGrafter"/>
</dbReference>
<proteinExistence type="predicted"/>
<evidence type="ECO:0000313" key="4">
    <source>
        <dbReference type="Proteomes" id="UP000712673"/>
    </source>
</evidence>